<name>A0A8S3KJ34_9BILA</name>
<organism evidence="1 2">
    <name type="scientific">Rotaria magnacalcarata</name>
    <dbReference type="NCBI Taxonomy" id="392030"/>
    <lineage>
        <taxon>Eukaryota</taxon>
        <taxon>Metazoa</taxon>
        <taxon>Spiralia</taxon>
        <taxon>Gnathifera</taxon>
        <taxon>Rotifera</taxon>
        <taxon>Eurotatoria</taxon>
        <taxon>Bdelloidea</taxon>
        <taxon>Philodinida</taxon>
        <taxon>Philodinidae</taxon>
        <taxon>Rotaria</taxon>
    </lineage>
</organism>
<accession>A0A8S3KJ34</accession>
<reference evidence="1" key="1">
    <citation type="submission" date="2021-02" db="EMBL/GenBank/DDBJ databases">
        <authorList>
            <person name="Nowell W R."/>
        </authorList>
    </citation>
    <scope>NUCLEOTIDE SEQUENCE</scope>
</reference>
<comment type="caution">
    <text evidence="1">The sequence shown here is derived from an EMBL/GenBank/DDBJ whole genome shotgun (WGS) entry which is preliminary data.</text>
</comment>
<dbReference type="AlphaFoldDB" id="A0A8S3KJ34"/>
<evidence type="ECO:0000313" key="1">
    <source>
        <dbReference type="EMBL" id="CAF5229875.1"/>
    </source>
</evidence>
<feature type="non-terminal residue" evidence="1">
    <location>
        <position position="100"/>
    </location>
</feature>
<evidence type="ECO:0000313" key="2">
    <source>
        <dbReference type="Proteomes" id="UP000676336"/>
    </source>
</evidence>
<proteinExistence type="predicted"/>
<feature type="non-terminal residue" evidence="1">
    <location>
        <position position="1"/>
    </location>
</feature>
<dbReference type="Proteomes" id="UP000676336">
    <property type="component" value="Unassembled WGS sequence"/>
</dbReference>
<dbReference type="EMBL" id="CAJOBI010372965">
    <property type="protein sequence ID" value="CAF5229875.1"/>
    <property type="molecule type" value="Genomic_DNA"/>
</dbReference>
<protein>
    <submittedName>
        <fullName evidence="1">Uncharacterized protein</fullName>
    </submittedName>
</protein>
<sequence length="100" mass="11772">FKLAKHDKASTEIDSKDGEEFDVRLLRSANIEERSFSSTDDDDKNRVKYSLPLSSNQNNDLINYCANKLGLTYVWLENEFYPIEQRFQSIIRPNLWEHLS</sequence>
<gene>
    <name evidence="1" type="ORF">SMN809_LOCUS86795</name>
</gene>